<sequence length="167" mass="17441">MASRIEHSARYSKSVDAVHAAFTSEQYWKDRMAEIGGPGGQLLGIETANGTTTVNLQQSIAADKLPGVVTAVRPGDLVIKRSESWGPVTNGTTNGTFTAAVDGAPAKIGGTVTVTNDGTGSVAKVDGEVEVKIPLFGGKIESVIAEQLGRLLDSEDAFTEQWLDAKP</sequence>
<keyword evidence="2" id="KW-1185">Reference proteome</keyword>
<gene>
    <name evidence="1" type="ORF">FOY51_15250</name>
</gene>
<accession>A0A5A7S8S1</accession>
<reference evidence="1 2" key="1">
    <citation type="submission" date="2019-07" db="EMBL/GenBank/DDBJ databases">
        <title>Rhodococcus cavernicolus sp. nov., isolated from a cave.</title>
        <authorList>
            <person name="Lee S.D."/>
        </authorList>
    </citation>
    <scope>NUCLEOTIDE SEQUENCE [LARGE SCALE GENOMIC DNA]</scope>
    <source>
        <strain evidence="1 2">C1-24</strain>
    </source>
</reference>
<dbReference type="InterPro" id="IPR019639">
    <property type="entry name" value="DUF2505"/>
</dbReference>
<organism evidence="1 2">
    <name type="scientific">Antrihabitans cavernicola</name>
    <dbReference type="NCBI Taxonomy" id="2495913"/>
    <lineage>
        <taxon>Bacteria</taxon>
        <taxon>Bacillati</taxon>
        <taxon>Actinomycetota</taxon>
        <taxon>Actinomycetes</taxon>
        <taxon>Mycobacteriales</taxon>
        <taxon>Nocardiaceae</taxon>
        <taxon>Antrihabitans</taxon>
    </lineage>
</organism>
<dbReference type="EMBL" id="VLNY01000006">
    <property type="protein sequence ID" value="KAA0022326.1"/>
    <property type="molecule type" value="Genomic_DNA"/>
</dbReference>
<dbReference type="Proteomes" id="UP000322244">
    <property type="component" value="Unassembled WGS sequence"/>
</dbReference>
<proteinExistence type="predicted"/>
<dbReference type="Pfam" id="PF10698">
    <property type="entry name" value="DUF2505"/>
    <property type="match status" value="1"/>
</dbReference>
<comment type="caution">
    <text evidence="1">The sequence shown here is derived from an EMBL/GenBank/DDBJ whole genome shotgun (WGS) entry which is preliminary data.</text>
</comment>
<evidence type="ECO:0000313" key="1">
    <source>
        <dbReference type="EMBL" id="KAA0022326.1"/>
    </source>
</evidence>
<evidence type="ECO:0000313" key="2">
    <source>
        <dbReference type="Proteomes" id="UP000322244"/>
    </source>
</evidence>
<protein>
    <submittedName>
        <fullName evidence="1">DUF2505 domain-containing protein</fullName>
    </submittedName>
</protein>
<dbReference type="OrthoDB" id="5178774at2"/>
<dbReference type="RefSeq" id="WP_149431087.1">
    <property type="nucleotide sequence ID" value="NZ_VLNY01000006.1"/>
</dbReference>
<name>A0A5A7S8S1_9NOCA</name>
<dbReference type="AlphaFoldDB" id="A0A5A7S8S1"/>